<keyword evidence="1" id="KW-0004">4Fe-4S</keyword>
<dbReference type="Proteomes" id="UP000006655">
    <property type="component" value="Chromosome"/>
</dbReference>
<dbReference type="SMART" id="SM00729">
    <property type="entry name" value="Elp3"/>
    <property type="match status" value="1"/>
</dbReference>
<dbReference type="InterPro" id="IPR007197">
    <property type="entry name" value="rSAM"/>
</dbReference>
<dbReference type="InterPro" id="IPR040064">
    <property type="entry name" value="MoaA-like"/>
</dbReference>
<dbReference type="EMBL" id="CP001743">
    <property type="protein sequence ID" value="ADD27038.1"/>
    <property type="molecule type" value="Genomic_DNA"/>
</dbReference>
<dbReference type="Gene3D" id="3.20.20.70">
    <property type="entry name" value="Aldolase class I"/>
    <property type="match status" value="1"/>
</dbReference>
<gene>
    <name evidence="11" type="ordered locus">Mrub_0260</name>
</gene>
<dbReference type="SFLD" id="SFLDG01386">
    <property type="entry name" value="main_SPASM_domain-containing"/>
    <property type="match status" value="1"/>
</dbReference>
<evidence type="ECO:0000313" key="12">
    <source>
        <dbReference type="Proteomes" id="UP000006655"/>
    </source>
</evidence>
<dbReference type="GO" id="GO:0046872">
    <property type="term" value="F:metal ion binding"/>
    <property type="evidence" value="ECO:0007669"/>
    <property type="project" value="UniProtKB-KW"/>
</dbReference>
<feature type="domain" description="Radical SAM core" evidence="10">
    <location>
        <begin position="13"/>
        <end position="233"/>
    </location>
</feature>
<reference evidence="11 12" key="1">
    <citation type="journal article" date="2010" name="Stand. Genomic Sci.">
        <title>Complete genome sequence of Meiothermus ruber type strain (21).</title>
        <authorList>
            <person name="Tindall B.J."/>
            <person name="Sikorski J."/>
            <person name="Lucas S."/>
            <person name="Goltsman E."/>
            <person name="Copeland A."/>
            <person name="Glavina Del Rio T."/>
            <person name="Nolan M."/>
            <person name="Tice H."/>
            <person name="Cheng J.F."/>
            <person name="Han C."/>
            <person name="Pitluck S."/>
            <person name="Liolios K."/>
            <person name="Ivanova N."/>
            <person name="Mavromatis K."/>
            <person name="Ovchinnikova G."/>
            <person name="Pati A."/>
            <person name="Fahnrich R."/>
            <person name="Goodwin L."/>
            <person name="Chen A."/>
            <person name="Palaniappan K."/>
            <person name="Land M."/>
            <person name="Hauser L."/>
            <person name="Chang Y.J."/>
            <person name="Jeffries C.D."/>
            <person name="Rohde M."/>
            <person name="Goker M."/>
            <person name="Woyke T."/>
            <person name="Bristow J."/>
            <person name="Eisen J.A."/>
            <person name="Markowitz V."/>
            <person name="Hugenholtz P."/>
            <person name="Kyrpides N.C."/>
            <person name="Klenk H.P."/>
            <person name="Lapidus A."/>
        </authorList>
    </citation>
    <scope>NUCLEOTIDE SEQUENCE [LARGE SCALE GENOMIC DNA]</scope>
    <source>
        <strain evidence="12">ATCC 35948 / DSM 1279 / VKM B-1258 / 21</strain>
    </source>
</reference>
<evidence type="ECO:0000256" key="9">
    <source>
        <dbReference type="ARBA" id="ARBA00023239"/>
    </source>
</evidence>
<keyword evidence="3" id="KW-0479">Metal-binding</keyword>
<dbReference type="SFLD" id="SFLDS00029">
    <property type="entry name" value="Radical_SAM"/>
    <property type="match status" value="1"/>
</dbReference>
<evidence type="ECO:0000256" key="4">
    <source>
        <dbReference type="ARBA" id="ARBA00022741"/>
    </source>
</evidence>
<dbReference type="InterPro" id="IPR050105">
    <property type="entry name" value="MoCo_biosynth_MoaA/MoaC"/>
</dbReference>
<keyword evidence="12" id="KW-1185">Reference proteome</keyword>
<dbReference type="InterPro" id="IPR058240">
    <property type="entry name" value="rSAM_sf"/>
</dbReference>
<sequence>MQHGVASVKLTDQYGRIIKDLRLSVTPRCNLHCLYCHPLGWEQSEPPGTISVEDTRHFLRAMQLLGLESVRFTGGEPLVRKELPQMIAAASELGIPDIAITTNGLLFKRKARELLSAGLKRINLSMDAVTPEVFRSMTRGGQVEKVWEAIETAWELGMHPVKINAVMIRGMNEQEVIPLAALSLDKPLEVRFLEYMHLDNSNPELYHARFISGAETRARIEAHFGPLERVDHDPTAPARVYHIPGAVGTVGFINPVTEPFCSKCSRLRLTADKKIRPCLLTDLEMDIAWAFEAENPVEALVDAILLATDRKPAFGNTLPTLRERVMVGIGG</sequence>
<keyword evidence="5" id="KW-0408">Iron</keyword>
<dbReference type="InterPro" id="IPR010505">
    <property type="entry name" value="MoaA_twitch"/>
</dbReference>
<dbReference type="Pfam" id="PF04055">
    <property type="entry name" value="Radical_SAM"/>
    <property type="match status" value="1"/>
</dbReference>
<proteinExistence type="predicted"/>
<dbReference type="SUPFAM" id="SSF102114">
    <property type="entry name" value="Radical SAM enzymes"/>
    <property type="match status" value="1"/>
</dbReference>
<keyword evidence="2" id="KW-0949">S-adenosyl-L-methionine</keyword>
<dbReference type="GO" id="GO:0051539">
    <property type="term" value="F:4 iron, 4 sulfur cluster binding"/>
    <property type="evidence" value="ECO:0007669"/>
    <property type="project" value="UniProtKB-KW"/>
</dbReference>
<evidence type="ECO:0000256" key="7">
    <source>
        <dbReference type="ARBA" id="ARBA00023134"/>
    </source>
</evidence>
<dbReference type="SFLD" id="SFLDG01067">
    <property type="entry name" value="SPASM/twitch_domain_containing"/>
    <property type="match status" value="1"/>
</dbReference>
<dbReference type="CDD" id="cd21117">
    <property type="entry name" value="Twitch_MoaA"/>
    <property type="match status" value="1"/>
</dbReference>
<dbReference type="PROSITE" id="PS51918">
    <property type="entry name" value="RADICAL_SAM"/>
    <property type="match status" value="1"/>
</dbReference>
<keyword evidence="9" id="KW-0456">Lyase</keyword>
<dbReference type="GO" id="GO:0061799">
    <property type="term" value="F:cyclic pyranopterin monophosphate synthase activity"/>
    <property type="evidence" value="ECO:0007669"/>
    <property type="project" value="TreeGrafter"/>
</dbReference>
<keyword evidence="6" id="KW-0411">Iron-sulfur</keyword>
<organism evidence="11 12">
    <name type="scientific">Meiothermus ruber (strain ATCC 35948 / DSM 1279 / VKM B-1258 / 21)</name>
    <name type="common">Thermus ruber</name>
    <dbReference type="NCBI Taxonomy" id="504728"/>
    <lineage>
        <taxon>Bacteria</taxon>
        <taxon>Thermotogati</taxon>
        <taxon>Deinococcota</taxon>
        <taxon>Deinococci</taxon>
        <taxon>Thermales</taxon>
        <taxon>Thermaceae</taxon>
        <taxon>Meiothermus</taxon>
    </lineage>
</organism>
<evidence type="ECO:0000256" key="6">
    <source>
        <dbReference type="ARBA" id="ARBA00023014"/>
    </source>
</evidence>
<evidence type="ECO:0000313" key="11">
    <source>
        <dbReference type="EMBL" id="ADD27038.1"/>
    </source>
</evidence>
<keyword evidence="7" id="KW-0342">GTP-binding</keyword>
<dbReference type="InterPro" id="IPR013483">
    <property type="entry name" value="MoaA"/>
</dbReference>
<evidence type="ECO:0000259" key="10">
    <source>
        <dbReference type="PROSITE" id="PS51918"/>
    </source>
</evidence>
<dbReference type="SFLD" id="SFLDG01383">
    <property type="entry name" value="cyclic_pyranopterin_phosphate"/>
    <property type="match status" value="1"/>
</dbReference>
<dbReference type="PANTHER" id="PTHR22960:SF0">
    <property type="entry name" value="MOLYBDENUM COFACTOR BIOSYNTHESIS PROTEIN 1"/>
    <property type="match status" value="1"/>
</dbReference>
<evidence type="ECO:0000256" key="5">
    <source>
        <dbReference type="ARBA" id="ARBA00023004"/>
    </source>
</evidence>
<dbReference type="GO" id="GO:0005525">
    <property type="term" value="F:GTP binding"/>
    <property type="evidence" value="ECO:0007669"/>
    <property type="project" value="UniProtKB-KW"/>
</dbReference>
<dbReference type="GO" id="GO:0006777">
    <property type="term" value="P:Mo-molybdopterin cofactor biosynthetic process"/>
    <property type="evidence" value="ECO:0007669"/>
    <property type="project" value="UniProtKB-KW"/>
</dbReference>
<dbReference type="KEGG" id="mrb:Mrub_0260"/>
<evidence type="ECO:0000256" key="1">
    <source>
        <dbReference type="ARBA" id="ARBA00022485"/>
    </source>
</evidence>
<keyword evidence="8" id="KW-0501">Molybdenum cofactor biosynthesis</keyword>
<keyword evidence="4" id="KW-0547">Nucleotide-binding</keyword>
<dbReference type="AlphaFoldDB" id="A0A806CU94"/>
<dbReference type="CDD" id="cd01335">
    <property type="entry name" value="Radical_SAM"/>
    <property type="match status" value="1"/>
</dbReference>
<dbReference type="InterPro" id="IPR006638">
    <property type="entry name" value="Elp3/MiaA/NifB-like_rSAM"/>
</dbReference>
<name>A0A806CU94_MEIRD</name>
<dbReference type="NCBIfam" id="TIGR02666">
    <property type="entry name" value="moaA"/>
    <property type="match status" value="1"/>
</dbReference>
<protein>
    <submittedName>
        <fullName evidence="11">Molybdenum cofactor biosynthesis protein A</fullName>
    </submittedName>
</protein>
<dbReference type="Pfam" id="PF06463">
    <property type="entry name" value="Mob_synth_C"/>
    <property type="match status" value="1"/>
</dbReference>
<evidence type="ECO:0000256" key="2">
    <source>
        <dbReference type="ARBA" id="ARBA00022691"/>
    </source>
</evidence>
<dbReference type="PANTHER" id="PTHR22960">
    <property type="entry name" value="MOLYBDOPTERIN COFACTOR SYNTHESIS PROTEIN A"/>
    <property type="match status" value="1"/>
</dbReference>
<accession>A0A806CU94</accession>
<dbReference type="GO" id="GO:0061798">
    <property type="term" value="F:GTP 3',8'-cyclase activity"/>
    <property type="evidence" value="ECO:0007669"/>
    <property type="project" value="TreeGrafter"/>
</dbReference>
<evidence type="ECO:0000256" key="3">
    <source>
        <dbReference type="ARBA" id="ARBA00022723"/>
    </source>
</evidence>
<evidence type="ECO:0000256" key="8">
    <source>
        <dbReference type="ARBA" id="ARBA00023150"/>
    </source>
</evidence>
<dbReference type="InterPro" id="IPR013785">
    <property type="entry name" value="Aldolase_TIM"/>
</dbReference>